<reference evidence="5" key="2">
    <citation type="submission" date="2022-01" db="EMBL/GenBank/DDBJ databases">
        <authorList>
            <person name="Hirooka S."/>
            <person name="Miyagishima S.Y."/>
        </authorList>
    </citation>
    <scope>NUCLEOTIDE SEQUENCE</scope>
    <source>
        <strain evidence="5">NBRC 102759</strain>
    </source>
</reference>
<evidence type="ECO:0000259" key="4">
    <source>
        <dbReference type="Pfam" id="PF00808"/>
    </source>
</evidence>
<protein>
    <recommendedName>
        <fullName evidence="4">Transcription factor CBF/NF-Y/archaeal histone domain-containing protein</fullName>
    </recommendedName>
</protein>
<dbReference type="OrthoDB" id="1707486at2759"/>
<dbReference type="Gene3D" id="1.10.20.10">
    <property type="entry name" value="Histone, subunit A"/>
    <property type="match status" value="1"/>
</dbReference>
<evidence type="ECO:0000313" key="6">
    <source>
        <dbReference type="Proteomes" id="UP001061958"/>
    </source>
</evidence>
<dbReference type="GO" id="GO:0031507">
    <property type="term" value="P:heterochromatin formation"/>
    <property type="evidence" value="ECO:0007669"/>
    <property type="project" value="TreeGrafter"/>
</dbReference>
<feature type="compositionally biased region" description="Polar residues" evidence="3">
    <location>
        <begin position="185"/>
        <end position="194"/>
    </location>
</feature>
<gene>
    <name evidence="5" type="ORF">GpartN1_g2711.t1</name>
</gene>
<name>A0A9C7PV70_9RHOD</name>
<dbReference type="GO" id="GO:0046982">
    <property type="term" value="F:protein heterodimerization activity"/>
    <property type="evidence" value="ECO:0007669"/>
    <property type="project" value="InterPro"/>
</dbReference>
<comment type="caution">
    <text evidence="5">The sequence shown here is derived from an EMBL/GenBank/DDBJ whole genome shotgun (WGS) entry which is preliminary data.</text>
</comment>
<dbReference type="GO" id="GO:0008622">
    <property type="term" value="C:epsilon DNA polymerase complex"/>
    <property type="evidence" value="ECO:0007669"/>
    <property type="project" value="TreeGrafter"/>
</dbReference>
<organism evidence="5 6">
    <name type="scientific">Galdieria partita</name>
    <dbReference type="NCBI Taxonomy" id="83374"/>
    <lineage>
        <taxon>Eukaryota</taxon>
        <taxon>Rhodophyta</taxon>
        <taxon>Bangiophyceae</taxon>
        <taxon>Galdieriales</taxon>
        <taxon>Galdieriaceae</taxon>
        <taxon>Galdieria</taxon>
    </lineage>
</organism>
<accession>A0A9C7PV70</accession>
<evidence type="ECO:0000256" key="1">
    <source>
        <dbReference type="ARBA" id="ARBA00004123"/>
    </source>
</evidence>
<reference evidence="5" key="1">
    <citation type="journal article" date="2022" name="Proc. Natl. Acad. Sci. U.S.A.">
        <title>Life cycle and functional genomics of the unicellular red alga Galdieria for elucidating algal and plant evolution and industrial use.</title>
        <authorList>
            <person name="Hirooka S."/>
            <person name="Itabashi T."/>
            <person name="Ichinose T.M."/>
            <person name="Onuma R."/>
            <person name="Fujiwara T."/>
            <person name="Yamashita S."/>
            <person name="Jong L.W."/>
            <person name="Tomita R."/>
            <person name="Iwane A.H."/>
            <person name="Miyagishima S.Y."/>
        </authorList>
    </citation>
    <scope>NUCLEOTIDE SEQUENCE</scope>
    <source>
        <strain evidence="5">NBRC 102759</strain>
    </source>
</reference>
<feature type="domain" description="Transcription factor CBF/NF-Y/archaeal histone" evidence="4">
    <location>
        <begin position="12"/>
        <end position="79"/>
    </location>
</feature>
<keyword evidence="2" id="KW-0539">Nucleus</keyword>
<dbReference type="AlphaFoldDB" id="A0A9C7PV70"/>
<dbReference type="GO" id="GO:0006272">
    <property type="term" value="P:leading strand elongation"/>
    <property type="evidence" value="ECO:0007669"/>
    <property type="project" value="TreeGrafter"/>
</dbReference>
<proteinExistence type="predicted"/>
<comment type="subcellular location">
    <subcellularLocation>
        <location evidence="1">Nucleus</location>
    </subcellularLocation>
</comment>
<dbReference type="Pfam" id="PF00808">
    <property type="entry name" value="CBFD_NFYB_HMF"/>
    <property type="match status" value="1"/>
</dbReference>
<evidence type="ECO:0000256" key="3">
    <source>
        <dbReference type="SAM" id="MobiDB-lite"/>
    </source>
</evidence>
<dbReference type="Proteomes" id="UP001061958">
    <property type="component" value="Unassembled WGS sequence"/>
</dbReference>
<dbReference type="GO" id="GO:0006974">
    <property type="term" value="P:DNA damage response"/>
    <property type="evidence" value="ECO:0007669"/>
    <property type="project" value="TreeGrafter"/>
</dbReference>
<dbReference type="CDD" id="cd22928">
    <property type="entry name" value="HFD_POLE3_DPB4"/>
    <property type="match status" value="1"/>
</dbReference>
<dbReference type="GO" id="GO:0031490">
    <property type="term" value="F:chromatin DNA binding"/>
    <property type="evidence" value="ECO:0007669"/>
    <property type="project" value="TreeGrafter"/>
</dbReference>
<evidence type="ECO:0000256" key="2">
    <source>
        <dbReference type="ARBA" id="ARBA00023242"/>
    </source>
</evidence>
<evidence type="ECO:0000313" key="5">
    <source>
        <dbReference type="EMBL" id="GJQ10920.1"/>
    </source>
</evidence>
<dbReference type="InterPro" id="IPR051377">
    <property type="entry name" value="DNA_Pol-Epsilon_Subunit"/>
</dbReference>
<dbReference type="PANTHER" id="PTHR46172:SF1">
    <property type="entry name" value="DNA POLYMERASE EPSILON SUBUNIT 3"/>
    <property type="match status" value="1"/>
</dbReference>
<dbReference type="InterPro" id="IPR003958">
    <property type="entry name" value="CBFA_NFYB_domain"/>
</dbReference>
<dbReference type="SUPFAM" id="SSF47113">
    <property type="entry name" value="Histone-fold"/>
    <property type="match status" value="1"/>
</dbReference>
<dbReference type="PANTHER" id="PTHR46172">
    <property type="entry name" value="DNA POLYMERASE EPSILON SUBUNIT 3"/>
    <property type="match status" value="1"/>
</dbReference>
<dbReference type="GO" id="GO:0008623">
    <property type="term" value="C:CHRAC"/>
    <property type="evidence" value="ECO:0007669"/>
    <property type="project" value="TreeGrafter"/>
</dbReference>
<sequence>MPPVSSFEEEFKLPSAVVKRIIKNSLEKYHHQVPIEKDALLACSASSTVWITYLTAVATEVMRERKRSTLSVEDIFTALVEVDFGDFVEPLKLFLQEYREQQSKKKEAKWEQRQAAQGLSQVPEGDALDATAETREPSNIPFSDCMASTTNFVTALSSDQVMCPVPHDKEPEGPRNNETQDYKPKQTSIESLLN</sequence>
<dbReference type="InterPro" id="IPR009072">
    <property type="entry name" value="Histone-fold"/>
</dbReference>
<feature type="region of interest" description="Disordered" evidence="3">
    <location>
        <begin position="162"/>
        <end position="194"/>
    </location>
</feature>
<feature type="compositionally biased region" description="Basic and acidic residues" evidence="3">
    <location>
        <begin position="166"/>
        <end position="184"/>
    </location>
</feature>
<keyword evidence="6" id="KW-1185">Reference proteome</keyword>
<dbReference type="EMBL" id="BQMJ01000019">
    <property type="protein sequence ID" value="GJQ10920.1"/>
    <property type="molecule type" value="Genomic_DNA"/>
</dbReference>